<evidence type="ECO:0000313" key="2">
    <source>
        <dbReference type="Proteomes" id="UP001468095"/>
    </source>
</evidence>
<dbReference type="EMBL" id="JBCGBG010000010">
    <property type="protein sequence ID" value="MEL7698326.1"/>
    <property type="molecule type" value="Genomic_DNA"/>
</dbReference>
<dbReference type="Proteomes" id="UP001468095">
    <property type="component" value="Unassembled WGS sequence"/>
</dbReference>
<sequence>MTAPVMPVKETQPSGVDFDAIRRSLRRHLFVINRPDFNVNSAALRTDFAMQLEYLAAATFTRDKAIYDTGKYASSTDLLLIKPLEQLQVTVTVFASKAGAAPDTYQTRIVHSANPLGEETYPENSEFQTTNVYQVSGVLTVSALELFWSEHDGLEKYARANLPEADELSPFCHWHYSRLQG</sequence>
<proteinExistence type="predicted"/>
<gene>
    <name evidence="1" type="ORF">AABB92_22040</name>
</gene>
<accession>A0ABU9MQI7</accession>
<dbReference type="RefSeq" id="WP_152610019.1">
    <property type="nucleotide sequence ID" value="NZ_JBCGBG010000010.1"/>
</dbReference>
<comment type="caution">
    <text evidence="1">The sequence shown here is derived from an EMBL/GenBank/DDBJ whole genome shotgun (WGS) entry which is preliminary data.</text>
</comment>
<protein>
    <submittedName>
        <fullName evidence="1">Uncharacterized protein</fullName>
    </submittedName>
</protein>
<reference evidence="1 2" key="1">
    <citation type="submission" date="2024-04" db="EMBL/GenBank/DDBJ databases">
        <authorList>
            <person name="Suleimanova A.D."/>
            <person name="Pudova D.S."/>
            <person name="Shagimardanova E.I."/>
            <person name="Sharipova M.R."/>
        </authorList>
    </citation>
    <scope>NUCLEOTIDE SEQUENCE [LARGE SCALE GENOMIC DNA]</scope>
    <source>
        <strain evidence="1 2">3.1</strain>
    </source>
</reference>
<keyword evidence="2" id="KW-1185">Reference proteome</keyword>
<evidence type="ECO:0000313" key="1">
    <source>
        <dbReference type="EMBL" id="MEL7698326.1"/>
    </source>
</evidence>
<organism evidence="1 2">
    <name type="scientific">Pantoea brenneri</name>
    <dbReference type="NCBI Taxonomy" id="472694"/>
    <lineage>
        <taxon>Bacteria</taxon>
        <taxon>Pseudomonadati</taxon>
        <taxon>Pseudomonadota</taxon>
        <taxon>Gammaproteobacteria</taxon>
        <taxon>Enterobacterales</taxon>
        <taxon>Erwiniaceae</taxon>
        <taxon>Pantoea</taxon>
    </lineage>
</organism>
<name>A0ABU9MQI7_9GAMM</name>